<feature type="modified residue" description="N6-(retinylidene)lysine" evidence="11">
    <location>
        <position position="213"/>
    </location>
</feature>
<reference evidence="13 14" key="1">
    <citation type="submission" date="2019-02" db="EMBL/GenBank/DDBJ databases">
        <title>Prokaryotic population dynamics and viral predation in marine succession experiment using metagenomics: the confinement effect.</title>
        <authorList>
            <person name="Haro-Moreno J.M."/>
            <person name="Rodriguez-Valera F."/>
            <person name="Lopez-Perez M."/>
        </authorList>
    </citation>
    <scope>NUCLEOTIDE SEQUENCE [LARGE SCALE GENOMIC DNA]</scope>
    <source>
        <strain evidence="13">MED-G169</strain>
    </source>
</reference>
<keyword evidence="9 12" id="KW-0472">Membrane</keyword>
<dbReference type="CDD" id="cd15242">
    <property type="entry name" value="7tm_Proteorhodopsin"/>
    <property type="match status" value="1"/>
</dbReference>
<dbReference type="SUPFAM" id="SSF81321">
    <property type="entry name" value="Family A G protein-coupled receptor-like"/>
    <property type="match status" value="1"/>
</dbReference>
<sequence length="229" mass="24757">MNGNLSVSDPVGVSFWIISMAMVASTAFFFLERDRVSGKWKTSLTVAGLVTLIAAVHYYYMRDVWVGSGESPTVFRYIDWLLTVPLQMVEFYLILAAITAVSGGVFWRLFIGSVIMLLGGFLGEAGYMNAMAGFVIGMAGWLYILYEVFKGEAAQVNAASANASCQKAFGAMKMIVSVGWSIYPLGYAFGYLGGAVDANTLNVVYNIADFVNKIAFGLVIWAAAVADSE</sequence>
<evidence type="ECO:0000313" key="13">
    <source>
        <dbReference type="EMBL" id="RZO06162.1"/>
    </source>
</evidence>
<protein>
    <submittedName>
        <fullName evidence="13">Biphenyl 2,3-dioxygenase</fullName>
    </submittedName>
</protein>
<evidence type="ECO:0000256" key="7">
    <source>
        <dbReference type="ARBA" id="ARBA00022989"/>
    </source>
</evidence>
<dbReference type="GO" id="GO:0009881">
    <property type="term" value="F:photoreceptor activity"/>
    <property type="evidence" value="ECO:0007669"/>
    <property type="project" value="UniProtKB-KW"/>
</dbReference>
<dbReference type="Gene3D" id="1.20.1070.10">
    <property type="entry name" value="Rhodopsin 7-helix transmembrane proteins"/>
    <property type="match status" value="1"/>
</dbReference>
<feature type="transmembrane region" description="Helical" evidence="12">
    <location>
        <begin position="43"/>
        <end position="60"/>
    </location>
</feature>
<evidence type="ECO:0000256" key="4">
    <source>
        <dbReference type="ARBA" id="ARBA00022606"/>
    </source>
</evidence>
<evidence type="ECO:0000256" key="1">
    <source>
        <dbReference type="ARBA" id="ARBA00004141"/>
    </source>
</evidence>
<keyword evidence="13" id="KW-0560">Oxidoreductase</keyword>
<comment type="subcellular location">
    <subcellularLocation>
        <location evidence="1">Membrane</location>
        <topology evidence="1">Multi-pass membrane protein</topology>
    </subcellularLocation>
</comment>
<accession>A0A520LLB9</accession>
<keyword evidence="8 11" id="KW-0157">Chromophore</keyword>
<dbReference type="PRINTS" id="PR00251">
    <property type="entry name" value="BACTRLOPSIN"/>
</dbReference>
<evidence type="ECO:0000256" key="6">
    <source>
        <dbReference type="ARBA" id="ARBA00022925"/>
    </source>
</evidence>
<evidence type="ECO:0000256" key="5">
    <source>
        <dbReference type="ARBA" id="ARBA00022692"/>
    </source>
</evidence>
<dbReference type="Proteomes" id="UP000318148">
    <property type="component" value="Unassembled WGS sequence"/>
</dbReference>
<comment type="similarity">
    <text evidence="2">Belongs to the archaeal/bacterial/fungal opsin family.</text>
</comment>
<dbReference type="GO" id="GO:0051213">
    <property type="term" value="F:dioxygenase activity"/>
    <property type="evidence" value="ECO:0007669"/>
    <property type="project" value="UniProtKB-KW"/>
</dbReference>
<dbReference type="InterPro" id="IPR017402">
    <property type="entry name" value="Proteorhodopsin"/>
</dbReference>
<evidence type="ECO:0000256" key="11">
    <source>
        <dbReference type="PIRSR" id="PIRSR038142-50"/>
    </source>
</evidence>
<dbReference type="PANTHER" id="PTHR28286:SF2">
    <property type="entry name" value="BACTERIORHODOPSIN _OPSIN, NOPA (EUROFUNG)"/>
    <property type="match status" value="1"/>
</dbReference>
<dbReference type="InterPro" id="IPR001425">
    <property type="entry name" value="Arc/bac/fun_rhodopsins"/>
</dbReference>
<dbReference type="Pfam" id="PF01036">
    <property type="entry name" value="Bac_rhodopsin"/>
    <property type="match status" value="1"/>
</dbReference>
<dbReference type="EMBL" id="SHBO01000030">
    <property type="protein sequence ID" value="RZO06162.1"/>
    <property type="molecule type" value="Genomic_DNA"/>
</dbReference>
<comment type="caution">
    <text evidence="13">The sequence shown here is derived from an EMBL/GenBank/DDBJ whole genome shotgun (WGS) entry which is preliminary data.</text>
</comment>
<keyword evidence="3" id="KW-0600">Photoreceptor protein</keyword>
<evidence type="ECO:0000256" key="10">
    <source>
        <dbReference type="ARBA" id="ARBA00023170"/>
    </source>
</evidence>
<evidence type="ECO:0000256" key="2">
    <source>
        <dbReference type="ARBA" id="ARBA00008130"/>
    </source>
</evidence>
<name>A0A520LLB9_9GAMM</name>
<evidence type="ECO:0000256" key="8">
    <source>
        <dbReference type="ARBA" id="ARBA00022991"/>
    </source>
</evidence>
<dbReference type="PIRSF" id="PIRSF038142">
    <property type="entry name" value="Rhodopsin_bac_prd"/>
    <property type="match status" value="1"/>
</dbReference>
<keyword evidence="5 12" id="KW-0812">Transmembrane</keyword>
<dbReference type="AlphaFoldDB" id="A0A520LLB9"/>
<evidence type="ECO:0000256" key="9">
    <source>
        <dbReference type="ARBA" id="ARBA00023136"/>
    </source>
</evidence>
<keyword evidence="6 11" id="KW-0681">Retinal protein</keyword>
<keyword evidence="13" id="KW-0223">Dioxygenase</keyword>
<organism evidence="13 14">
    <name type="scientific">SAR92 clade bacterium</name>
    <dbReference type="NCBI Taxonomy" id="2315479"/>
    <lineage>
        <taxon>Bacteria</taxon>
        <taxon>Pseudomonadati</taxon>
        <taxon>Pseudomonadota</taxon>
        <taxon>Gammaproteobacteria</taxon>
        <taxon>Cellvibrionales</taxon>
        <taxon>Porticoccaceae</taxon>
        <taxon>SAR92 clade</taxon>
    </lineage>
</organism>
<evidence type="ECO:0000256" key="3">
    <source>
        <dbReference type="ARBA" id="ARBA00022543"/>
    </source>
</evidence>
<dbReference type="GO" id="GO:0010461">
    <property type="term" value="F:light-activated monoatomic ion channel activity"/>
    <property type="evidence" value="ECO:0007669"/>
    <property type="project" value="InterPro"/>
</dbReference>
<comment type="PTM">
    <text evidence="11">Contains one covalently linked retinal chromophore.</text>
</comment>
<dbReference type="GO" id="GO:0007602">
    <property type="term" value="P:phototransduction"/>
    <property type="evidence" value="ECO:0007669"/>
    <property type="project" value="UniProtKB-KW"/>
</dbReference>
<gene>
    <name evidence="13" type="ORF">EVB02_02780</name>
</gene>
<evidence type="ECO:0000313" key="14">
    <source>
        <dbReference type="Proteomes" id="UP000318148"/>
    </source>
</evidence>
<dbReference type="SMART" id="SM01021">
    <property type="entry name" value="Bac_rhodopsin"/>
    <property type="match status" value="1"/>
</dbReference>
<keyword evidence="10" id="KW-0675">Receptor</keyword>
<dbReference type="PANTHER" id="PTHR28286">
    <property type="match status" value="1"/>
</dbReference>
<dbReference type="InterPro" id="IPR018229">
    <property type="entry name" value="Rhodopsin_retinal_BS"/>
</dbReference>
<feature type="transmembrane region" description="Helical" evidence="12">
    <location>
        <begin position="12"/>
        <end position="31"/>
    </location>
</feature>
<dbReference type="PROSITE" id="PS00950">
    <property type="entry name" value="BACTERIAL_OPSIN_1"/>
    <property type="match status" value="1"/>
</dbReference>
<dbReference type="GO" id="GO:0016020">
    <property type="term" value="C:membrane"/>
    <property type="evidence" value="ECO:0007669"/>
    <property type="project" value="UniProtKB-SubCell"/>
</dbReference>
<keyword evidence="7 12" id="KW-1133">Transmembrane helix</keyword>
<keyword evidence="4" id="KW-0716">Sensory transduction</keyword>
<feature type="transmembrane region" description="Helical" evidence="12">
    <location>
        <begin position="128"/>
        <end position="146"/>
    </location>
</feature>
<evidence type="ECO:0000256" key="12">
    <source>
        <dbReference type="SAM" id="Phobius"/>
    </source>
</evidence>
<proteinExistence type="inferred from homology"/>